<comment type="caution">
    <text evidence="1">The sequence shown here is derived from an EMBL/GenBank/DDBJ whole genome shotgun (WGS) entry which is preliminary data.</text>
</comment>
<dbReference type="EMBL" id="LAZR01015468">
    <property type="protein sequence ID" value="KKM12234.1"/>
    <property type="molecule type" value="Genomic_DNA"/>
</dbReference>
<accession>A0A0F9JT41</accession>
<dbReference type="AlphaFoldDB" id="A0A0F9JT41"/>
<reference evidence="1" key="1">
    <citation type="journal article" date="2015" name="Nature">
        <title>Complex archaea that bridge the gap between prokaryotes and eukaryotes.</title>
        <authorList>
            <person name="Spang A."/>
            <person name="Saw J.H."/>
            <person name="Jorgensen S.L."/>
            <person name="Zaremba-Niedzwiedzka K."/>
            <person name="Martijn J."/>
            <person name="Lind A.E."/>
            <person name="van Eijk R."/>
            <person name="Schleper C."/>
            <person name="Guy L."/>
            <person name="Ettema T.J."/>
        </authorList>
    </citation>
    <scope>NUCLEOTIDE SEQUENCE</scope>
</reference>
<name>A0A0F9JT41_9ZZZZ</name>
<evidence type="ECO:0000313" key="1">
    <source>
        <dbReference type="EMBL" id="KKM12234.1"/>
    </source>
</evidence>
<protein>
    <submittedName>
        <fullName evidence="1">Uncharacterized protein</fullName>
    </submittedName>
</protein>
<gene>
    <name evidence="1" type="ORF">LCGC14_1720220</name>
</gene>
<sequence length="58" mass="6696">MGNMSYCRFQNTLGDLLDCEEALGEMPDTIDLSPEENRSMKQLIKLCGDIHHDFEDFE</sequence>
<organism evidence="1">
    <name type="scientific">marine sediment metagenome</name>
    <dbReference type="NCBI Taxonomy" id="412755"/>
    <lineage>
        <taxon>unclassified sequences</taxon>
        <taxon>metagenomes</taxon>
        <taxon>ecological metagenomes</taxon>
    </lineage>
</organism>
<proteinExistence type="predicted"/>